<dbReference type="EMBL" id="NSKD01000003">
    <property type="protein sequence ID" value="PAU80354.1"/>
    <property type="molecule type" value="Genomic_DNA"/>
</dbReference>
<evidence type="ECO:0000313" key="1">
    <source>
        <dbReference type="EMBL" id="PAU80354.1"/>
    </source>
</evidence>
<gene>
    <name evidence="1" type="ORF">CK501_07840</name>
</gene>
<comment type="caution">
    <text evidence="1">The sequence shown here is derived from an EMBL/GenBank/DDBJ whole genome shotgun (WGS) entry which is preliminary data.</text>
</comment>
<name>A0A2A2F6K0_9GAMM</name>
<keyword evidence="2" id="KW-1185">Reference proteome</keyword>
<dbReference type="Proteomes" id="UP000218896">
    <property type="component" value="Unassembled WGS sequence"/>
</dbReference>
<evidence type="ECO:0000313" key="2">
    <source>
        <dbReference type="Proteomes" id="UP000218896"/>
    </source>
</evidence>
<dbReference type="AlphaFoldDB" id="A0A2A2F6K0"/>
<reference evidence="1 2" key="1">
    <citation type="submission" date="2017-08" db="EMBL/GenBank/DDBJ databases">
        <title>Halovibrio sewagensis sp. nov., isolated from wastewater of high salinity.</title>
        <authorList>
            <person name="Dong X."/>
            <person name="Zhang G."/>
        </authorList>
    </citation>
    <scope>NUCLEOTIDE SEQUENCE [LARGE SCALE GENOMIC DNA]</scope>
    <source>
        <strain evidence="1 2">YL5-2</strain>
    </source>
</reference>
<accession>A0A2A2F6K0</accession>
<sequence>MKGKRKKQGTANATGTVISSTVHTGAVVINSVTTELCRKACEIVFHKLMPMGTVIPPISYHSRTGNQRGKDNHENQQYGHDCFKGIKHACNLHLYIQAGQEFRNITATFSDNSPIGFDHIQPFSSPLGNLILVRITYQPDSGLTNATAISQPRFSFRSYADGLHDVSVYR</sequence>
<protein>
    <submittedName>
        <fullName evidence="1">Uncharacterized protein</fullName>
    </submittedName>
</protein>
<organism evidence="1 2">
    <name type="scientific">Halovibrio salipaludis</name>
    <dbReference type="NCBI Taxonomy" id="2032626"/>
    <lineage>
        <taxon>Bacteria</taxon>
        <taxon>Pseudomonadati</taxon>
        <taxon>Pseudomonadota</taxon>
        <taxon>Gammaproteobacteria</taxon>
        <taxon>Oceanospirillales</taxon>
        <taxon>Halomonadaceae</taxon>
        <taxon>Halovibrio</taxon>
    </lineage>
</organism>
<proteinExistence type="predicted"/>